<gene>
    <name evidence="14" type="ORF">SAMN05661099_2659</name>
</gene>
<dbReference type="PANTHER" id="PTHR30069:SF29">
    <property type="entry name" value="HEMOGLOBIN AND HEMOGLOBIN-HAPTOGLOBIN-BINDING PROTEIN 1-RELATED"/>
    <property type="match status" value="1"/>
</dbReference>
<evidence type="ECO:0000313" key="15">
    <source>
        <dbReference type="Proteomes" id="UP000189981"/>
    </source>
</evidence>
<dbReference type="OrthoDB" id="9768177at2"/>
<evidence type="ECO:0000256" key="1">
    <source>
        <dbReference type="ARBA" id="ARBA00004571"/>
    </source>
</evidence>
<comment type="similarity">
    <text evidence="10 11">Belongs to the TonB-dependent receptor family.</text>
</comment>
<dbReference type="RefSeq" id="WP_079703145.1">
    <property type="nucleotide sequence ID" value="NZ_FUYR01000002.1"/>
</dbReference>
<comment type="subcellular location">
    <subcellularLocation>
        <location evidence="1 10">Cell outer membrane</location>
        <topology evidence="1 10">Multi-pass membrane protein</topology>
    </subcellularLocation>
</comment>
<evidence type="ECO:0000259" key="13">
    <source>
        <dbReference type="Pfam" id="PF07715"/>
    </source>
</evidence>
<dbReference type="Gene3D" id="2.170.130.10">
    <property type="entry name" value="TonB-dependent receptor, plug domain"/>
    <property type="match status" value="1"/>
</dbReference>
<evidence type="ECO:0000256" key="8">
    <source>
        <dbReference type="ARBA" id="ARBA00023170"/>
    </source>
</evidence>
<dbReference type="InterPro" id="IPR039426">
    <property type="entry name" value="TonB-dep_rcpt-like"/>
</dbReference>
<proteinExistence type="inferred from homology"/>
<dbReference type="NCBIfam" id="TIGR04056">
    <property type="entry name" value="OMP_RagA_SusC"/>
    <property type="match status" value="1"/>
</dbReference>
<dbReference type="SUPFAM" id="SSF49464">
    <property type="entry name" value="Carboxypeptidase regulatory domain-like"/>
    <property type="match status" value="1"/>
</dbReference>
<dbReference type="AlphaFoldDB" id="A0A1T5DVT6"/>
<dbReference type="SUPFAM" id="SSF56935">
    <property type="entry name" value="Porins"/>
    <property type="match status" value="1"/>
</dbReference>
<reference evidence="15" key="1">
    <citation type="submission" date="2017-02" db="EMBL/GenBank/DDBJ databases">
        <authorList>
            <person name="Varghese N."/>
            <person name="Submissions S."/>
        </authorList>
    </citation>
    <scope>NUCLEOTIDE SEQUENCE [LARGE SCALE GENOMIC DNA]</scope>
    <source>
        <strain evidence="15">DSM 22385</strain>
    </source>
</reference>
<sequence>MRKIYSSGWSKPVLAFGLILLLVTMWGQLEAQTRRYVIAGKVTDAKTKETLPGVAVRLTSTANGVSTNGDGNYSLTAELNPGQYTISFTYIGYQTISKTVQLGTESSVVLNAEISQDAVGLDEVIVTGTSEGTTRRQLGNYVGSVSGEDLNKGAAGNVLTGLQGKVAGAQVTQNQGDPAGGMSVRLRGISSVNSSSDPLYIIDGVIANNGTSGVTDNQQNRLVDINPADIERIEVLNGAAAAAIYGSRANAGVVQIFTKRGSTGEPQVTFSSTYTNSELRKKLRVNMAPVKFGGPTDGPGALTQDIISLVGGVLPTNTTPVTRYDYQDYIFRNASGVDNNFSVSGGSDKTKFYTSASYFTNQGIVKNTDYTRFGLRANVDQTLAKWATFRAGLNFVRSDANEKPYGNGLIVPVGIQWIIANFHDIWTRDALGNLQAVGERGRVNPVSIIEDIKQRQFTNRILANAGVKLFPVKNLTVDYNIGVDNSAQEGTLFVPPYTYNVSTADGSYGGGPTLDPAQNGFASKRNAGQYLFNHDINLTYDFPITSKISSTSQVGYSYQYQSGSSSQVQGRGLAPFVETVGGASTQGVFGDGRSEFAVEGAYLQQNFKVNNNFFITGAVRVDGSSVFGEDQRNQTYLKGSGSYVVSSTKFWQGLGLSSWWDVLKVRAAYGESGNLTGIGAYERLNSYSTSSYLGRTSFTSSAQQANEDVKPERQNEFEIGTDLFFLKNRLGVTFNYYNKKVSDLLLSRQIAPTTGFTSKLDNFGSLENKGIELMLTGTPVKATNFSWDATVIFNRNRNKATNVGAGVTAFTNSSSGPVSLINGQPIGLYYGSYFARDAQGNLLLTPAGLPQTERGVQNDPINPTPQRDAAGQPTGTVLRKVIGNPNPDWNGSIINELAYKRLGFRVQLDTEQGGERWAADWRTAQGVGAGLVAEAEHLGKVPRGYVNANYNIEEWRSHPGHWVKLRDVSLTYRLGAIKYLKDLTLTVGGRNLISWDDFEGGYDPEVNSGGQSSIVRGIDFGAVPVPRSFNFGLQAKF</sequence>
<accession>A0A1T5DVT6</accession>
<keyword evidence="8" id="KW-0675">Receptor</keyword>
<organism evidence="14 15">
    <name type="scientific">Daejeonella lutea</name>
    <dbReference type="NCBI Taxonomy" id="572036"/>
    <lineage>
        <taxon>Bacteria</taxon>
        <taxon>Pseudomonadati</taxon>
        <taxon>Bacteroidota</taxon>
        <taxon>Sphingobacteriia</taxon>
        <taxon>Sphingobacteriales</taxon>
        <taxon>Sphingobacteriaceae</taxon>
        <taxon>Daejeonella</taxon>
    </lineage>
</organism>
<keyword evidence="5" id="KW-0732">Signal</keyword>
<evidence type="ECO:0000256" key="11">
    <source>
        <dbReference type="RuleBase" id="RU003357"/>
    </source>
</evidence>
<dbReference type="Proteomes" id="UP000189981">
    <property type="component" value="Unassembled WGS sequence"/>
</dbReference>
<evidence type="ECO:0000256" key="9">
    <source>
        <dbReference type="ARBA" id="ARBA00023237"/>
    </source>
</evidence>
<keyword evidence="6 11" id="KW-0798">TonB box</keyword>
<keyword evidence="7 10" id="KW-0472">Membrane</keyword>
<protein>
    <submittedName>
        <fullName evidence="14">TonB-linked outer membrane protein, SusC/RagA family</fullName>
    </submittedName>
</protein>
<evidence type="ECO:0000256" key="2">
    <source>
        <dbReference type="ARBA" id="ARBA00022448"/>
    </source>
</evidence>
<dbReference type="PANTHER" id="PTHR30069">
    <property type="entry name" value="TONB-DEPENDENT OUTER MEMBRANE RECEPTOR"/>
    <property type="match status" value="1"/>
</dbReference>
<dbReference type="InterPro" id="IPR000531">
    <property type="entry name" value="Beta-barrel_TonB"/>
</dbReference>
<dbReference type="GO" id="GO:0009279">
    <property type="term" value="C:cell outer membrane"/>
    <property type="evidence" value="ECO:0007669"/>
    <property type="project" value="UniProtKB-SubCell"/>
</dbReference>
<evidence type="ECO:0000259" key="12">
    <source>
        <dbReference type="Pfam" id="PF00593"/>
    </source>
</evidence>
<evidence type="ECO:0000256" key="6">
    <source>
        <dbReference type="ARBA" id="ARBA00023077"/>
    </source>
</evidence>
<dbReference type="EMBL" id="FUYR01000002">
    <property type="protein sequence ID" value="SKB75922.1"/>
    <property type="molecule type" value="Genomic_DNA"/>
</dbReference>
<evidence type="ECO:0000256" key="4">
    <source>
        <dbReference type="ARBA" id="ARBA00022692"/>
    </source>
</evidence>
<keyword evidence="4 10" id="KW-0812">Transmembrane</keyword>
<dbReference type="PROSITE" id="PS52016">
    <property type="entry name" value="TONB_DEPENDENT_REC_3"/>
    <property type="match status" value="1"/>
</dbReference>
<dbReference type="Gene3D" id="2.40.170.20">
    <property type="entry name" value="TonB-dependent receptor, beta-barrel domain"/>
    <property type="match status" value="1"/>
</dbReference>
<feature type="domain" description="TonB-dependent receptor plug" evidence="13">
    <location>
        <begin position="141"/>
        <end position="253"/>
    </location>
</feature>
<keyword evidence="9 10" id="KW-0998">Cell outer membrane</keyword>
<evidence type="ECO:0000256" key="7">
    <source>
        <dbReference type="ARBA" id="ARBA00023136"/>
    </source>
</evidence>
<feature type="domain" description="TonB-dependent receptor-like beta-barrel" evidence="12">
    <location>
        <begin position="491"/>
        <end position="992"/>
    </location>
</feature>
<dbReference type="InterPro" id="IPR036942">
    <property type="entry name" value="Beta-barrel_TonB_sf"/>
</dbReference>
<dbReference type="GO" id="GO:0015344">
    <property type="term" value="F:siderophore uptake transmembrane transporter activity"/>
    <property type="evidence" value="ECO:0007669"/>
    <property type="project" value="TreeGrafter"/>
</dbReference>
<dbReference type="InterPro" id="IPR023996">
    <property type="entry name" value="TonB-dep_OMP_SusC/RagA"/>
</dbReference>
<keyword evidence="3 10" id="KW-1134">Transmembrane beta strand</keyword>
<dbReference type="Pfam" id="PF00593">
    <property type="entry name" value="TonB_dep_Rec_b-barrel"/>
    <property type="match status" value="1"/>
</dbReference>
<keyword evidence="2 10" id="KW-0813">Transport</keyword>
<dbReference type="Pfam" id="PF07715">
    <property type="entry name" value="Plug"/>
    <property type="match status" value="1"/>
</dbReference>
<dbReference type="InterPro" id="IPR012910">
    <property type="entry name" value="Plug_dom"/>
</dbReference>
<keyword evidence="15" id="KW-1185">Reference proteome</keyword>
<dbReference type="InterPro" id="IPR037066">
    <property type="entry name" value="Plug_dom_sf"/>
</dbReference>
<evidence type="ECO:0000313" key="14">
    <source>
        <dbReference type="EMBL" id="SKB75922.1"/>
    </source>
</evidence>
<dbReference type="Pfam" id="PF13715">
    <property type="entry name" value="CarbopepD_reg_2"/>
    <property type="match status" value="1"/>
</dbReference>
<evidence type="ECO:0000256" key="10">
    <source>
        <dbReference type="PROSITE-ProRule" id="PRU01360"/>
    </source>
</evidence>
<evidence type="ECO:0000256" key="5">
    <source>
        <dbReference type="ARBA" id="ARBA00022729"/>
    </source>
</evidence>
<name>A0A1T5DVT6_9SPHI</name>
<evidence type="ECO:0000256" key="3">
    <source>
        <dbReference type="ARBA" id="ARBA00022452"/>
    </source>
</evidence>
<dbReference type="Gene3D" id="2.60.40.1120">
    <property type="entry name" value="Carboxypeptidase-like, regulatory domain"/>
    <property type="match status" value="1"/>
</dbReference>
<dbReference type="GO" id="GO:0044718">
    <property type="term" value="P:siderophore transmembrane transport"/>
    <property type="evidence" value="ECO:0007669"/>
    <property type="project" value="TreeGrafter"/>
</dbReference>
<dbReference type="InterPro" id="IPR008969">
    <property type="entry name" value="CarboxyPept-like_regulatory"/>
</dbReference>
<dbReference type="STRING" id="572036.SAMN05661099_2659"/>